<evidence type="ECO:0000313" key="9">
    <source>
        <dbReference type="Proteomes" id="UP001597478"/>
    </source>
</evidence>
<evidence type="ECO:0000256" key="7">
    <source>
        <dbReference type="ARBA" id="ARBA00023033"/>
    </source>
</evidence>
<proteinExistence type="inferred from homology"/>
<reference evidence="9" key="1">
    <citation type="journal article" date="2019" name="Int. J. Syst. Evol. Microbiol.">
        <title>The Global Catalogue of Microorganisms (GCM) 10K type strain sequencing project: providing services to taxonomists for standard genome sequencing and annotation.</title>
        <authorList>
            <consortium name="The Broad Institute Genomics Platform"/>
            <consortium name="The Broad Institute Genome Sequencing Center for Infectious Disease"/>
            <person name="Wu L."/>
            <person name="Ma J."/>
        </authorList>
    </citation>
    <scope>NUCLEOTIDE SEQUENCE [LARGE SCALE GENOMIC DNA]</scope>
    <source>
        <strain evidence="9">IBRC-M 10906</strain>
    </source>
</reference>
<evidence type="ECO:0000256" key="5">
    <source>
        <dbReference type="ARBA" id="ARBA00022857"/>
    </source>
</evidence>
<sequence>MSASVDGDIMVNSELTGPLDFDPEELQAKYELERNIRIRTDGKQQYVATSGKFADYSKDPWSSPLSREPLHDHTQVVIVGGGFGGLVQGARLHEAGFRDIRIIEIGGDFGGTWYWNRYPGAMCDIEAHIYMPLLEELGYMPKHRYAYADEMLHVSRLIGEKYGLYDKALFQTTITDAAWVEDAHVWRLTTDRGDEITTDFLVLAAGRQSLPKLPGVPGIDEFEGHIFHSSRWDYSYTGGSSEGGLTGLADKTVGVIGTGATALQIVPAVAKDAKKLLVFQRTPSTVGVRGQCETGPDWVDASPGWQQRRRENFQAHVQFGTRVDGEEPAEDLVADGWCDAFAMLSEPPEKVEARLGRKPTAEEAAELSVINDFRLMNQLRARIDSIVEDPETAEALKPWYRWWCKRPGWHDDYLPAFNRPNVHLIDTRGQGVERFTKTGVMVNGVEHQVDCIVMATGFEANIEYTRLTGFELHGRGIDLSEHWGSAGIRTLHGMSTDRFPNLFFIGGNLQTVSAVNAVHLLDEQAKYVAHILATVVARGDSIVEAQPEAVDAWVETIRTAPQNKALFEFYLECTPGYYNSEGKATSMDDLFIGGRYGPGALAYYRLLEKFANGELEGFVTTSPERP</sequence>
<dbReference type="Pfam" id="PF13450">
    <property type="entry name" value="NAD_binding_8"/>
    <property type="match status" value="1"/>
</dbReference>
<evidence type="ECO:0000256" key="2">
    <source>
        <dbReference type="ARBA" id="ARBA00010139"/>
    </source>
</evidence>
<dbReference type="PRINTS" id="PR00411">
    <property type="entry name" value="PNDRDTASEI"/>
</dbReference>
<keyword evidence="5" id="KW-0521">NADP</keyword>
<comment type="cofactor">
    <cofactor evidence="1">
        <name>FAD</name>
        <dbReference type="ChEBI" id="CHEBI:57692"/>
    </cofactor>
</comment>
<evidence type="ECO:0000256" key="3">
    <source>
        <dbReference type="ARBA" id="ARBA00022630"/>
    </source>
</evidence>
<dbReference type="GO" id="GO:0004497">
    <property type="term" value="F:monooxygenase activity"/>
    <property type="evidence" value="ECO:0007669"/>
    <property type="project" value="UniProtKB-KW"/>
</dbReference>
<keyword evidence="3" id="KW-0285">Flavoprotein</keyword>
<protein>
    <submittedName>
        <fullName evidence="8">Flavin-containing monooxygenase</fullName>
        <ecNumber evidence="8">1.14.13.-</ecNumber>
    </submittedName>
</protein>
<gene>
    <name evidence="8" type="ORF">ACFS2C_13810</name>
</gene>
<dbReference type="Pfam" id="PF00743">
    <property type="entry name" value="FMO-like"/>
    <property type="match status" value="1"/>
</dbReference>
<evidence type="ECO:0000256" key="4">
    <source>
        <dbReference type="ARBA" id="ARBA00022827"/>
    </source>
</evidence>
<dbReference type="PANTHER" id="PTHR43098:SF4">
    <property type="entry name" value="BLR3857 PROTEIN"/>
    <property type="match status" value="1"/>
</dbReference>
<dbReference type="SUPFAM" id="SSF51905">
    <property type="entry name" value="FAD/NAD(P)-binding domain"/>
    <property type="match status" value="1"/>
</dbReference>
<evidence type="ECO:0000313" key="8">
    <source>
        <dbReference type="EMBL" id="MFD2800475.1"/>
    </source>
</evidence>
<keyword evidence="7 8" id="KW-0503">Monooxygenase</keyword>
<keyword evidence="9" id="KW-1185">Reference proteome</keyword>
<dbReference type="EC" id="1.14.13.-" evidence="8"/>
<dbReference type="Proteomes" id="UP001597478">
    <property type="component" value="Unassembled WGS sequence"/>
</dbReference>
<dbReference type="InterPro" id="IPR036188">
    <property type="entry name" value="FAD/NAD-bd_sf"/>
</dbReference>
<dbReference type="InterPro" id="IPR020946">
    <property type="entry name" value="Flavin_mOase-like"/>
</dbReference>
<evidence type="ECO:0000256" key="6">
    <source>
        <dbReference type="ARBA" id="ARBA00023002"/>
    </source>
</evidence>
<comment type="similarity">
    <text evidence="2">Belongs to the FAD-binding monooxygenase family.</text>
</comment>
<name>A0ABW5WAA4_9PSEU</name>
<dbReference type="RefSeq" id="WP_377387850.1">
    <property type="nucleotide sequence ID" value="NZ_JBHSAN010000009.1"/>
</dbReference>
<keyword evidence="4" id="KW-0274">FAD</keyword>
<dbReference type="EMBL" id="JBHUOF010000018">
    <property type="protein sequence ID" value="MFD2800475.1"/>
    <property type="molecule type" value="Genomic_DNA"/>
</dbReference>
<keyword evidence="6 8" id="KW-0560">Oxidoreductase</keyword>
<organism evidence="8 9">
    <name type="scientific">Prauserella oleivorans</name>
    <dbReference type="NCBI Taxonomy" id="1478153"/>
    <lineage>
        <taxon>Bacteria</taxon>
        <taxon>Bacillati</taxon>
        <taxon>Actinomycetota</taxon>
        <taxon>Actinomycetes</taxon>
        <taxon>Pseudonocardiales</taxon>
        <taxon>Pseudonocardiaceae</taxon>
        <taxon>Prauserella</taxon>
    </lineage>
</organism>
<accession>A0ABW5WAA4</accession>
<evidence type="ECO:0000256" key="1">
    <source>
        <dbReference type="ARBA" id="ARBA00001974"/>
    </source>
</evidence>
<dbReference type="Gene3D" id="3.50.50.60">
    <property type="entry name" value="FAD/NAD(P)-binding domain"/>
    <property type="match status" value="3"/>
</dbReference>
<dbReference type="InterPro" id="IPR050775">
    <property type="entry name" value="FAD-binding_Monooxygenases"/>
</dbReference>
<comment type="caution">
    <text evidence="8">The sequence shown here is derived from an EMBL/GenBank/DDBJ whole genome shotgun (WGS) entry which is preliminary data.</text>
</comment>
<dbReference type="PANTHER" id="PTHR43098">
    <property type="entry name" value="L-ORNITHINE N(5)-MONOOXYGENASE-RELATED"/>
    <property type="match status" value="1"/>
</dbReference>